<proteinExistence type="predicted"/>
<name>W8TLB0_PEPAC</name>
<protein>
    <submittedName>
        <fullName evidence="1">ABC-type Mn2+/Zn2+ transport system, permease component</fullName>
    </submittedName>
</protein>
<dbReference type="AlphaFoldDB" id="W8TLB0"/>
<gene>
    <name evidence="1" type="ORF">EAL2_c16920</name>
</gene>
<dbReference type="PATRIC" id="fig|1286171.3.peg.1643"/>
<dbReference type="EMBL" id="CP007452">
    <property type="protein sequence ID" value="AHM56987.1"/>
    <property type="molecule type" value="Genomic_DNA"/>
</dbReference>
<evidence type="ECO:0000313" key="1">
    <source>
        <dbReference type="EMBL" id="AHM56987.1"/>
    </source>
</evidence>
<dbReference type="HOGENOM" id="CLU_3328019_0_0_9"/>
<accession>W8TLB0</accession>
<sequence>MICIFIIPSRRTFFHTISQIINANHLSKQQKYRICLIK</sequence>
<evidence type="ECO:0000313" key="2">
    <source>
        <dbReference type="Proteomes" id="UP000019591"/>
    </source>
</evidence>
<dbReference type="KEGG" id="eac:EAL2_c16920"/>
<dbReference type="Proteomes" id="UP000019591">
    <property type="component" value="Chromosome"/>
</dbReference>
<keyword evidence="2" id="KW-1185">Reference proteome</keyword>
<dbReference type="STRING" id="1286171.EAL2_c16920"/>
<organism evidence="1 2">
    <name type="scientific">Peptoclostridium acidaminophilum DSM 3953</name>
    <dbReference type="NCBI Taxonomy" id="1286171"/>
    <lineage>
        <taxon>Bacteria</taxon>
        <taxon>Bacillati</taxon>
        <taxon>Bacillota</taxon>
        <taxon>Clostridia</taxon>
        <taxon>Peptostreptococcales</taxon>
        <taxon>Peptoclostridiaceae</taxon>
        <taxon>Peptoclostridium</taxon>
    </lineage>
</organism>
<reference evidence="1 2" key="1">
    <citation type="journal article" date="2014" name="Genome Announc.">
        <title>Complete Genome Sequence of Amino Acid-Utilizing Eubacterium acidaminophilum al-2 (DSM 3953).</title>
        <authorList>
            <person name="Poehlein A."/>
            <person name="Andreesen J.R."/>
            <person name="Daniel R."/>
        </authorList>
    </citation>
    <scope>NUCLEOTIDE SEQUENCE [LARGE SCALE GENOMIC DNA]</scope>
    <source>
        <strain evidence="1 2">DSM 3953</strain>
    </source>
</reference>